<dbReference type="AlphaFoldDB" id="A0A210QE48"/>
<feature type="transmembrane region" description="Helical" evidence="5">
    <location>
        <begin position="291"/>
        <end position="309"/>
    </location>
</feature>
<feature type="transmembrane region" description="Helical" evidence="5">
    <location>
        <begin position="108"/>
        <end position="127"/>
    </location>
</feature>
<feature type="transmembrane region" description="Helical" evidence="5">
    <location>
        <begin position="166"/>
        <end position="191"/>
    </location>
</feature>
<feature type="transmembrane region" description="Helical" evidence="5">
    <location>
        <begin position="232"/>
        <end position="253"/>
    </location>
</feature>
<feature type="transmembrane region" description="Helical" evidence="5">
    <location>
        <begin position="40"/>
        <end position="66"/>
    </location>
</feature>
<dbReference type="GO" id="GO:0022857">
    <property type="term" value="F:transmembrane transporter activity"/>
    <property type="evidence" value="ECO:0007669"/>
    <property type="project" value="InterPro"/>
</dbReference>
<protein>
    <submittedName>
        <fullName evidence="7">Solute carrier family 46 member 3</fullName>
    </submittedName>
</protein>
<dbReference type="EMBL" id="NEDP02004057">
    <property type="protein sequence ID" value="OWF47006.1"/>
    <property type="molecule type" value="Genomic_DNA"/>
</dbReference>
<evidence type="ECO:0000256" key="5">
    <source>
        <dbReference type="SAM" id="Phobius"/>
    </source>
</evidence>
<evidence type="ECO:0000256" key="2">
    <source>
        <dbReference type="ARBA" id="ARBA00022692"/>
    </source>
</evidence>
<name>A0A210QE48_MIZYE</name>
<proteinExistence type="predicted"/>
<feature type="transmembrane region" description="Helical" evidence="5">
    <location>
        <begin position="447"/>
        <end position="470"/>
    </location>
</feature>
<feature type="transmembrane region" description="Helical" evidence="5">
    <location>
        <begin position="385"/>
        <end position="405"/>
    </location>
</feature>
<feature type="transmembrane region" description="Helical" evidence="5">
    <location>
        <begin position="417"/>
        <end position="441"/>
    </location>
</feature>
<dbReference type="PROSITE" id="PS50850">
    <property type="entry name" value="MFS"/>
    <property type="match status" value="1"/>
</dbReference>
<feature type="domain" description="Major facilitator superfamily (MFS) profile" evidence="6">
    <location>
        <begin position="41"/>
        <end position="474"/>
    </location>
</feature>
<dbReference type="InterPro" id="IPR011701">
    <property type="entry name" value="MFS"/>
</dbReference>
<feature type="transmembrane region" description="Helical" evidence="5">
    <location>
        <begin position="329"/>
        <end position="348"/>
    </location>
</feature>
<evidence type="ECO:0000313" key="7">
    <source>
        <dbReference type="EMBL" id="OWF47006.1"/>
    </source>
</evidence>
<dbReference type="Pfam" id="PF07690">
    <property type="entry name" value="MFS_1"/>
    <property type="match status" value="1"/>
</dbReference>
<keyword evidence="4 5" id="KW-0472">Membrane</keyword>
<keyword evidence="8" id="KW-1185">Reference proteome</keyword>
<evidence type="ECO:0000256" key="3">
    <source>
        <dbReference type="ARBA" id="ARBA00022989"/>
    </source>
</evidence>
<evidence type="ECO:0000256" key="1">
    <source>
        <dbReference type="ARBA" id="ARBA00004141"/>
    </source>
</evidence>
<reference evidence="7 8" key="1">
    <citation type="journal article" date="2017" name="Nat. Ecol. Evol.">
        <title>Scallop genome provides insights into evolution of bilaterian karyotype and development.</title>
        <authorList>
            <person name="Wang S."/>
            <person name="Zhang J."/>
            <person name="Jiao W."/>
            <person name="Li J."/>
            <person name="Xun X."/>
            <person name="Sun Y."/>
            <person name="Guo X."/>
            <person name="Huan P."/>
            <person name="Dong B."/>
            <person name="Zhang L."/>
            <person name="Hu X."/>
            <person name="Sun X."/>
            <person name="Wang J."/>
            <person name="Zhao C."/>
            <person name="Wang Y."/>
            <person name="Wang D."/>
            <person name="Huang X."/>
            <person name="Wang R."/>
            <person name="Lv J."/>
            <person name="Li Y."/>
            <person name="Zhang Z."/>
            <person name="Liu B."/>
            <person name="Lu W."/>
            <person name="Hui Y."/>
            <person name="Liang J."/>
            <person name="Zhou Z."/>
            <person name="Hou R."/>
            <person name="Li X."/>
            <person name="Liu Y."/>
            <person name="Li H."/>
            <person name="Ning X."/>
            <person name="Lin Y."/>
            <person name="Zhao L."/>
            <person name="Xing Q."/>
            <person name="Dou J."/>
            <person name="Li Y."/>
            <person name="Mao J."/>
            <person name="Guo H."/>
            <person name="Dou H."/>
            <person name="Li T."/>
            <person name="Mu C."/>
            <person name="Jiang W."/>
            <person name="Fu Q."/>
            <person name="Fu X."/>
            <person name="Miao Y."/>
            <person name="Liu J."/>
            <person name="Yu Q."/>
            <person name="Li R."/>
            <person name="Liao H."/>
            <person name="Li X."/>
            <person name="Kong Y."/>
            <person name="Jiang Z."/>
            <person name="Chourrout D."/>
            <person name="Li R."/>
            <person name="Bao Z."/>
        </authorList>
    </citation>
    <scope>NUCLEOTIDE SEQUENCE [LARGE SCALE GENOMIC DNA]</scope>
    <source>
        <strain evidence="7 8">PY_sf001</strain>
    </source>
</reference>
<gene>
    <name evidence="7" type="ORF">KP79_PYT10122</name>
</gene>
<comment type="caution">
    <text evidence="7">The sequence shown here is derived from an EMBL/GenBank/DDBJ whole genome shotgun (WGS) entry which is preliminary data.</text>
</comment>
<keyword evidence="2 5" id="KW-0812">Transmembrane</keyword>
<comment type="subcellular location">
    <subcellularLocation>
        <location evidence="1">Membrane</location>
        <topology evidence="1">Multi-pass membrane protein</topology>
    </subcellularLocation>
</comment>
<feature type="transmembrane region" description="Helical" evidence="5">
    <location>
        <begin position="360"/>
        <end position="379"/>
    </location>
</feature>
<dbReference type="PANTHER" id="PTHR23507">
    <property type="entry name" value="ZGC:174356"/>
    <property type="match status" value="1"/>
</dbReference>
<dbReference type="Proteomes" id="UP000242188">
    <property type="component" value="Unassembled WGS sequence"/>
</dbReference>
<feature type="transmembrane region" description="Helical" evidence="5">
    <location>
        <begin position="139"/>
        <end position="160"/>
    </location>
</feature>
<evidence type="ECO:0000313" key="8">
    <source>
        <dbReference type="Proteomes" id="UP000242188"/>
    </source>
</evidence>
<feature type="transmembrane region" description="Helical" evidence="5">
    <location>
        <begin position="203"/>
        <end position="226"/>
    </location>
</feature>
<dbReference type="GO" id="GO:0016020">
    <property type="term" value="C:membrane"/>
    <property type="evidence" value="ECO:0007669"/>
    <property type="project" value="UniProtKB-SubCell"/>
</dbReference>
<evidence type="ECO:0000259" key="6">
    <source>
        <dbReference type="PROSITE" id="PS50850"/>
    </source>
</evidence>
<dbReference type="InterPro" id="IPR020846">
    <property type="entry name" value="MFS_dom"/>
</dbReference>
<evidence type="ECO:0000256" key="4">
    <source>
        <dbReference type="ARBA" id="ARBA00023136"/>
    </source>
</evidence>
<dbReference type="Gene3D" id="1.20.1250.20">
    <property type="entry name" value="MFS general substrate transporter like domains"/>
    <property type="match status" value="1"/>
</dbReference>
<keyword evidence="3 5" id="KW-1133">Transmembrane helix</keyword>
<dbReference type="PANTHER" id="PTHR23507:SF1">
    <property type="entry name" value="FI18259P1-RELATED"/>
    <property type="match status" value="1"/>
</dbReference>
<sequence>MSRSQTYSLQTLESKEPLPATTAENQTVTEIKSKKKFMRFLILGFTLLSLIYSFVLAQLVIVQYVYANIHKTYYPNVSFSTNESGCQLNTTSQLYRDQQTVQKMASQFIIYAELARGVPGIFGIFFYGSLSDKYGRKLFLLVPFIGNMLKCVLTTVGIYLDWNIYIFIIFFFIDGCGGGWVLAVSIVMSIVADVTEPGKTRIFVIAMTEISLGLGLVIGSFTSGFIIKAEGFMYALLISSCCSILPFLLLVFVPETLNKTEDQQRKSTTQLAFDIFVFYFRDAALNGKRKIFLVCMLIYCFVITASFGANGIETLFGLNSPFCMSSVQVGVFITMRTGIPFVLGMLLFRPLQLCLDESLIAVIANLSHSAGYILEAFAYSTLMLYFVPVLSFARTMAIPIVRGIMSSLTPQEKQGTMFAGIAIVETFCTQFGSLTSTVVYGHTVETFRGAAFLVLAGYTSVAGVLSFVLYRITRRVKMHL</sequence>
<dbReference type="InterPro" id="IPR036259">
    <property type="entry name" value="MFS_trans_sf"/>
</dbReference>
<dbReference type="SUPFAM" id="SSF103473">
    <property type="entry name" value="MFS general substrate transporter"/>
    <property type="match status" value="1"/>
</dbReference>
<accession>A0A210QE48</accession>
<dbReference type="OrthoDB" id="3026777at2759"/>
<organism evidence="7 8">
    <name type="scientific">Mizuhopecten yessoensis</name>
    <name type="common">Japanese scallop</name>
    <name type="synonym">Patinopecten yessoensis</name>
    <dbReference type="NCBI Taxonomy" id="6573"/>
    <lineage>
        <taxon>Eukaryota</taxon>
        <taxon>Metazoa</taxon>
        <taxon>Spiralia</taxon>
        <taxon>Lophotrochozoa</taxon>
        <taxon>Mollusca</taxon>
        <taxon>Bivalvia</taxon>
        <taxon>Autobranchia</taxon>
        <taxon>Pteriomorphia</taxon>
        <taxon>Pectinida</taxon>
        <taxon>Pectinoidea</taxon>
        <taxon>Pectinidae</taxon>
        <taxon>Mizuhopecten</taxon>
    </lineage>
</organism>